<feature type="compositionally biased region" description="Low complexity" evidence="1">
    <location>
        <begin position="52"/>
        <end position="85"/>
    </location>
</feature>
<sequence length="169" mass="18402">MARLVCFGNVRSPTWLRTGPFASNTDTTTNTKHAPRTLPPPPKKGRRGGGPTVKTPTPSPITPVSTGTLAATTPASSPTSSRTLTGFGIPATTRNSPVMVVQNARGEEVNCHRVAKHGVEFRLVQRRSGLVAMRRSRKARHRREREGLAGVPVYWELLAKLDRESQNSE</sequence>
<reference evidence="3" key="1">
    <citation type="submission" date="2014-12" db="EMBL/GenBank/DDBJ databases">
        <title>Genome Sequence of Valsa Canker Pathogens Uncovers a Specific Adaption of Colonization on Woody Bark.</title>
        <authorList>
            <person name="Yin Z."/>
            <person name="Liu H."/>
            <person name="Gao X."/>
            <person name="Li Z."/>
            <person name="Song N."/>
            <person name="Ke X."/>
            <person name="Dai Q."/>
            <person name="Wu Y."/>
            <person name="Sun Y."/>
            <person name="Xu J.-R."/>
            <person name="Kang Z.K."/>
            <person name="Wang L."/>
            <person name="Huang L."/>
        </authorList>
    </citation>
    <scope>NUCLEOTIDE SEQUENCE [LARGE SCALE GENOMIC DNA]</scope>
    <source>
        <strain evidence="3">SXYL134</strain>
    </source>
</reference>
<evidence type="ECO:0000313" key="2">
    <source>
        <dbReference type="EMBL" id="KUI57974.1"/>
    </source>
</evidence>
<dbReference type="Proteomes" id="UP000078576">
    <property type="component" value="Unassembled WGS sequence"/>
</dbReference>
<evidence type="ECO:0000313" key="3">
    <source>
        <dbReference type="Proteomes" id="UP000078576"/>
    </source>
</evidence>
<gene>
    <name evidence="2" type="ORF">VP1G_10934</name>
</gene>
<organism evidence="2 3">
    <name type="scientific">Cytospora mali</name>
    <name type="common">Apple Valsa canker fungus</name>
    <name type="synonym">Valsa mali</name>
    <dbReference type="NCBI Taxonomy" id="578113"/>
    <lineage>
        <taxon>Eukaryota</taxon>
        <taxon>Fungi</taxon>
        <taxon>Dikarya</taxon>
        <taxon>Ascomycota</taxon>
        <taxon>Pezizomycotina</taxon>
        <taxon>Sordariomycetes</taxon>
        <taxon>Sordariomycetidae</taxon>
        <taxon>Diaporthales</taxon>
        <taxon>Cytosporaceae</taxon>
        <taxon>Cytospora</taxon>
    </lineage>
</organism>
<dbReference type="EMBL" id="KN714707">
    <property type="protein sequence ID" value="KUI57974.1"/>
    <property type="molecule type" value="Genomic_DNA"/>
</dbReference>
<protein>
    <submittedName>
        <fullName evidence="2">Uncharacterized protein</fullName>
    </submittedName>
</protein>
<keyword evidence="3" id="KW-1185">Reference proteome</keyword>
<proteinExistence type="predicted"/>
<evidence type="ECO:0000256" key="1">
    <source>
        <dbReference type="SAM" id="MobiDB-lite"/>
    </source>
</evidence>
<feature type="region of interest" description="Disordered" evidence="1">
    <location>
        <begin position="18"/>
        <end position="90"/>
    </location>
</feature>
<dbReference type="AlphaFoldDB" id="A0A194V246"/>
<name>A0A194V246_CYTMA</name>
<accession>A0A194V246</accession>
<feature type="compositionally biased region" description="Polar residues" evidence="1">
    <location>
        <begin position="21"/>
        <end position="32"/>
    </location>
</feature>